<accession>A0AAV9IX73</accession>
<dbReference type="GO" id="GO:0005737">
    <property type="term" value="C:cytoplasm"/>
    <property type="evidence" value="ECO:0007669"/>
    <property type="project" value="TreeGrafter"/>
</dbReference>
<dbReference type="GO" id="GO:0006886">
    <property type="term" value="P:intracellular protein transport"/>
    <property type="evidence" value="ECO:0007669"/>
    <property type="project" value="TreeGrafter"/>
</dbReference>
<dbReference type="GO" id="GO:0012506">
    <property type="term" value="C:vesicle membrane"/>
    <property type="evidence" value="ECO:0007669"/>
    <property type="project" value="TreeGrafter"/>
</dbReference>
<dbReference type="InterPro" id="IPR029071">
    <property type="entry name" value="Ubiquitin-like_domsf"/>
</dbReference>
<evidence type="ECO:0000313" key="4">
    <source>
        <dbReference type="Proteomes" id="UP001301350"/>
    </source>
</evidence>
<dbReference type="Pfam" id="PF00789">
    <property type="entry name" value="UBX"/>
    <property type="match status" value="1"/>
</dbReference>
<feature type="compositionally biased region" description="Polar residues" evidence="1">
    <location>
        <begin position="267"/>
        <end position="285"/>
    </location>
</feature>
<dbReference type="EMBL" id="JANCYW010000009">
    <property type="protein sequence ID" value="KAK4536710.1"/>
    <property type="molecule type" value="Genomic_DNA"/>
</dbReference>
<dbReference type="PANTHER" id="PTHR46467:SF1">
    <property type="entry name" value="TETHER CONTAINING UBX DOMAIN FOR GLUT4"/>
    <property type="match status" value="1"/>
</dbReference>
<dbReference type="InterPro" id="IPR001012">
    <property type="entry name" value="UBX_dom"/>
</dbReference>
<dbReference type="PROSITE" id="PS50033">
    <property type="entry name" value="UBX"/>
    <property type="match status" value="1"/>
</dbReference>
<dbReference type="SMART" id="SM00166">
    <property type="entry name" value="UBX"/>
    <property type="match status" value="1"/>
</dbReference>
<dbReference type="Proteomes" id="UP001301350">
    <property type="component" value="Unassembled WGS sequence"/>
</dbReference>
<evidence type="ECO:0000313" key="3">
    <source>
        <dbReference type="EMBL" id="KAK4536710.1"/>
    </source>
</evidence>
<proteinExistence type="predicted"/>
<dbReference type="GO" id="GO:0005634">
    <property type="term" value="C:nucleus"/>
    <property type="evidence" value="ECO:0007669"/>
    <property type="project" value="TreeGrafter"/>
</dbReference>
<dbReference type="InterPro" id="IPR021569">
    <property type="entry name" value="TUG-UBL1"/>
</dbReference>
<feature type="region of interest" description="Disordered" evidence="1">
    <location>
        <begin position="242"/>
        <end position="290"/>
    </location>
</feature>
<reference evidence="3 4" key="1">
    <citation type="submission" date="2022-07" db="EMBL/GenBank/DDBJ databases">
        <title>Genome-wide signatures of adaptation to extreme environments.</title>
        <authorList>
            <person name="Cho C.H."/>
            <person name="Yoon H.S."/>
        </authorList>
    </citation>
    <scope>NUCLEOTIDE SEQUENCE [LARGE SCALE GENOMIC DNA]</scope>
    <source>
        <strain evidence="3 4">DBV 063 E5</strain>
    </source>
</reference>
<sequence>MVQLQFDLSAVSRGGVRQRVEVGPGTLISEALAQAVRAACRGNSDQWPGAGCVPEVSELAVRHGGRVVDLSLPFRLSGLSANARLEVVWRRAAPHGTTRTAAAGPGVRTVRVAVQFGGKAGERIEVTAALDQTLWQVLSAADGAYLWSLRPRRLTARYLNVERVGVRAMCATRLMELGLAGGARALIRVEAHESAEDVEGWEAVREVDGTWSASPSVANATAPAVENGSASTLAVVRRNDARGAQQSDPVGALGEKTETPQAVAGTATPSMPRPTSNAVQSTADATTEHPAREVRPFRVYRPSESSVYSSKLDLPEAFYELTPEELRALLAERQVRREEERTLRLRHSRPPSQNIATTATTTATSPCLIRVRMPDRVVLEGTFAADETAEDVYVFVRAHLRTPLTHASDFELHQARPRRVIQRCNGRLEALGLAPASLLHFRLRHQEGELAAEASNGSYLSEETLSRMEASPWELRFQNEVAAAAQCRGHAGEQEEETATAAAAAESIATHTSVADKSAADSSNSTPRMPKWFRR</sequence>
<keyword evidence="4" id="KW-1185">Reference proteome</keyword>
<feature type="compositionally biased region" description="Low complexity" evidence="1">
    <location>
        <begin position="499"/>
        <end position="512"/>
    </location>
</feature>
<name>A0AAV9IX73_CYACA</name>
<gene>
    <name evidence="3" type="ORF">CDCA_CDCA09G2735</name>
</gene>
<dbReference type="Pfam" id="PF11470">
    <property type="entry name" value="TUG-UBL1"/>
    <property type="match status" value="1"/>
</dbReference>
<evidence type="ECO:0000256" key="1">
    <source>
        <dbReference type="SAM" id="MobiDB-lite"/>
    </source>
</evidence>
<dbReference type="AlphaFoldDB" id="A0AAV9IX73"/>
<feature type="region of interest" description="Disordered" evidence="1">
    <location>
        <begin position="488"/>
        <end position="535"/>
    </location>
</feature>
<protein>
    <recommendedName>
        <fullName evidence="2">UBX domain-containing protein</fullName>
    </recommendedName>
</protein>
<organism evidence="3 4">
    <name type="scientific">Cyanidium caldarium</name>
    <name type="common">Red alga</name>
    <dbReference type="NCBI Taxonomy" id="2771"/>
    <lineage>
        <taxon>Eukaryota</taxon>
        <taxon>Rhodophyta</taxon>
        <taxon>Bangiophyceae</taxon>
        <taxon>Cyanidiales</taxon>
        <taxon>Cyanidiaceae</taxon>
        <taxon>Cyanidium</taxon>
    </lineage>
</organism>
<evidence type="ECO:0000259" key="2">
    <source>
        <dbReference type="PROSITE" id="PS50033"/>
    </source>
</evidence>
<feature type="domain" description="UBX" evidence="2">
    <location>
        <begin position="362"/>
        <end position="441"/>
    </location>
</feature>
<dbReference type="Gene3D" id="3.10.20.90">
    <property type="entry name" value="Phosphatidylinositol 3-kinase Catalytic Subunit, Chain A, domain 1"/>
    <property type="match status" value="2"/>
</dbReference>
<dbReference type="PANTHER" id="PTHR46467">
    <property type="entry name" value="TETHER CONTAINING UBX DOMAIN FOR GLUT4"/>
    <property type="match status" value="1"/>
</dbReference>
<comment type="caution">
    <text evidence="3">The sequence shown here is derived from an EMBL/GenBank/DDBJ whole genome shotgun (WGS) entry which is preliminary data.</text>
</comment>
<dbReference type="SUPFAM" id="SSF54236">
    <property type="entry name" value="Ubiquitin-like"/>
    <property type="match status" value="2"/>
</dbReference>